<accession>A0A1I9YP87</accession>
<dbReference type="SUPFAM" id="SSF51126">
    <property type="entry name" value="Pectin lyase-like"/>
    <property type="match status" value="2"/>
</dbReference>
<dbReference type="KEGG" id="pspw:BJG93_22265"/>
<dbReference type="SUPFAM" id="SSF103515">
    <property type="entry name" value="Autotransporter"/>
    <property type="match status" value="1"/>
</dbReference>
<dbReference type="Pfam" id="PF03797">
    <property type="entry name" value="Autotransporter"/>
    <property type="match status" value="1"/>
</dbReference>
<evidence type="ECO:0000313" key="4">
    <source>
        <dbReference type="EMBL" id="APA88120.2"/>
    </source>
</evidence>
<dbReference type="STRING" id="754502.BJG93_22265"/>
<keyword evidence="1" id="KW-0732">Signal</keyword>
<dbReference type="CDD" id="cd01344">
    <property type="entry name" value="PL2_Passenger_AT"/>
    <property type="match status" value="1"/>
</dbReference>
<dbReference type="InterPro" id="IPR006315">
    <property type="entry name" value="OM_autotransptr_brl_dom"/>
</dbReference>
<dbReference type="InterPro" id="IPR012332">
    <property type="entry name" value="Autotransporter_pectin_lyase_C"/>
</dbReference>
<organism evidence="4 5">
    <name type="scientific">Paraburkholderia sprentiae WSM5005</name>
    <dbReference type="NCBI Taxonomy" id="754502"/>
    <lineage>
        <taxon>Bacteria</taxon>
        <taxon>Pseudomonadati</taxon>
        <taxon>Pseudomonadota</taxon>
        <taxon>Betaproteobacteria</taxon>
        <taxon>Burkholderiales</taxon>
        <taxon>Burkholderiaceae</taxon>
        <taxon>Paraburkholderia</taxon>
    </lineage>
</organism>
<dbReference type="Gene3D" id="2.40.128.130">
    <property type="entry name" value="Autotransporter beta-domain"/>
    <property type="match status" value="1"/>
</dbReference>
<dbReference type="EMBL" id="CP017562">
    <property type="protein sequence ID" value="APA88120.2"/>
    <property type="molecule type" value="Genomic_DNA"/>
</dbReference>
<dbReference type="InterPro" id="IPR011050">
    <property type="entry name" value="Pectin_lyase_fold/virulence"/>
</dbReference>
<keyword evidence="5" id="KW-1185">Reference proteome</keyword>
<dbReference type="PANTHER" id="PTHR35037">
    <property type="entry name" value="C-TERMINAL REGION OF AIDA-LIKE PROTEIN"/>
    <property type="match status" value="1"/>
</dbReference>
<dbReference type="InterPro" id="IPR043990">
    <property type="entry name" value="AC_1"/>
</dbReference>
<reference evidence="4" key="2">
    <citation type="submission" date="2021-06" db="EMBL/GenBank/DDBJ databases">
        <authorList>
            <person name="Rogers T.H."/>
            <person name="Ramsay J.P."/>
            <person name="Wang P."/>
            <person name="Terpolilli J."/>
        </authorList>
    </citation>
    <scope>NUCLEOTIDE SEQUENCE</scope>
    <source>
        <strain evidence="4">WSM5005</strain>
    </source>
</reference>
<dbReference type="Pfam" id="PF18883">
    <property type="entry name" value="AC_1"/>
    <property type="match status" value="1"/>
</dbReference>
<dbReference type="InterPro" id="IPR005546">
    <property type="entry name" value="Autotransporte_beta"/>
</dbReference>
<feature type="domain" description="Autotransporter" evidence="3">
    <location>
        <begin position="1033"/>
        <end position="1320"/>
    </location>
</feature>
<gene>
    <name evidence="4" type="ORF">BJG93_22265</name>
</gene>
<evidence type="ECO:0000259" key="3">
    <source>
        <dbReference type="PROSITE" id="PS51208"/>
    </source>
</evidence>
<reference evidence="4" key="1">
    <citation type="submission" date="2016-09" db="EMBL/GenBank/DDBJ databases">
        <title>The Complete Genome of Burkholderia sprentiae wsm5005.</title>
        <authorList>
            <person name="De Meyer S."/>
            <person name="Wang P."/>
            <person name="Terpolilli J."/>
        </authorList>
    </citation>
    <scope>NUCLEOTIDE SEQUENCE [LARGE SCALE GENOMIC DNA]</scope>
    <source>
        <strain evidence="4">WSM5005</strain>
    </source>
</reference>
<dbReference type="PROSITE" id="PS51208">
    <property type="entry name" value="AUTOTRANSPORTER"/>
    <property type="match status" value="1"/>
</dbReference>
<dbReference type="RefSeq" id="WP_051374265.1">
    <property type="nucleotide sequence ID" value="NZ_CP017562.2"/>
</dbReference>
<dbReference type="GO" id="GO:0019867">
    <property type="term" value="C:outer membrane"/>
    <property type="evidence" value="ECO:0007669"/>
    <property type="project" value="InterPro"/>
</dbReference>
<evidence type="ECO:0000256" key="1">
    <source>
        <dbReference type="ARBA" id="ARBA00022729"/>
    </source>
</evidence>
<dbReference type="NCBIfam" id="TIGR02601">
    <property type="entry name" value="autotrns_rpt"/>
    <property type="match status" value="2"/>
</dbReference>
<protein>
    <submittedName>
        <fullName evidence="4">Autotransporter outer membrane beta-barrel domain-containing protein</fullName>
    </submittedName>
</protein>
<dbReference type="Gene3D" id="2.160.20.20">
    <property type="match status" value="1"/>
</dbReference>
<dbReference type="PANTHER" id="PTHR35037:SF3">
    <property type="entry name" value="C-TERMINAL REGION OF AIDA-LIKE PROTEIN"/>
    <property type="match status" value="1"/>
</dbReference>
<feature type="region of interest" description="Disordered" evidence="2">
    <location>
        <begin position="961"/>
        <end position="980"/>
    </location>
</feature>
<dbReference type="InterPro" id="IPR051551">
    <property type="entry name" value="Autotransporter_adhesion"/>
</dbReference>
<evidence type="ECO:0000256" key="2">
    <source>
        <dbReference type="SAM" id="MobiDB-lite"/>
    </source>
</evidence>
<dbReference type="Proteomes" id="UP000179860">
    <property type="component" value="Chromosome 2"/>
</dbReference>
<dbReference type="SMART" id="SM00869">
    <property type="entry name" value="Autotransporter"/>
    <property type="match status" value="1"/>
</dbReference>
<proteinExistence type="predicted"/>
<name>A0A1I9YP87_9BURK</name>
<dbReference type="NCBIfam" id="TIGR01414">
    <property type="entry name" value="autotrans_barl"/>
    <property type="match status" value="1"/>
</dbReference>
<dbReference type="Pfam" id="PF12951">
    <property type="entry name" value="PATR"/>
    <property type="match status" value="4"/>
</dbReference>
<sequence>MAARSIRGASLNALAGGARRQLASPLRARHKRLNRFSILHAIWLLGLSPVPTLAQQTVTERPNLSGSETINTEANTVLFVGTDNTSTSFSGTVNNAGTASDPASQQGQFVKTGAGTLTLDSATIRGGSAFVIGGGLAVTSSNAAIDYLSLGLGNAPTVPGSTSSGSLNVSGGTLTFNSALQVGDFGGTGTVTQTGGSVVFGMPGTPVSLNLGNQGGTGTYNLSGGTVTFGNSATDFMTLGRNSGSSAPSSGTLNLSGGTFNVANGALFLGSNLTSTAGEGTGTINQTGGTLAIGGASRLYLAAAGNGTYNLSGGTLQIGGSSLFGDFNNLGGTYAFNLGGGTIQVVGSALSAGVNATLVGGTTSAIDTNGIGASWSGVLSGSGALAKVGNGVLTLTNANTYTGMTIISAGTLALTGSGGINSTSGMINNGTFDISGVTTTPIPGVPTGVVPLPNLSGSGTVIDGTNILVIGTDGTSTHFSGTIINTGTASDTQQGIFVKTGAGTFTIDGARIQGGSAFVVGGGLAITSSNAAIDYLSLGIGNTLATQVPGSTSSGSLNVSGGTLTFNSALQVGDFGGTGTVTQTGGSVVFGMPGTPVSVNLGNQGGTGTYNLSGGTVTFGNSATDFMTLGRNSGSSAPSSGTLNLSGGTFNVANGALFLGSNLVSTAGEGTGTINQTGGTLAIGGASRLYLAAAGNGTYNLSGGTLQIGGSSLFGDYNNLGGTYAFNLGGGTIQVVGSALSAGVNATLVGGTTSAIDTNGIGASWSGVLSGSGALAKVGNGVLTLSGHNTFTGPTIVRNGVLNLTGSLQSPVNVEANGTLGSTGTVFNTVTNAGTVEPGFGLPQGQFGALTVNDYVGDGGTLALRTFLGVDGSPSDRLVINGGSADPSAVHVTNAGGSGGLTTGNGILVVQTTNGGTTAPDAFTLAGEARGGADDYRLYRGGLNGSSPEDWFLRSAFVVPPAPGEPEEEPGTGIGTEPPPEPLPPGVYPIIGPELATYGVVQPVARQMGVEMLGTLHERIGDTLTTQSGGAGGSGWASSAWGRVFGGQIDNRYGAFADPRVSGGVGGLQTGLDVWRGSFSPGHRDAAGVYFAYAYGSADVDGLVTNAASSGYALERTGSMHLNAYSGGGYWTHYGPTGWYLDAVVQGTYYDGGATTQFASLPVRGTGFATSLEGGYPIPLPLGPGFELEPQAQIVWQHVSFNDANDGLGDVALGSTSGASGRLGVRGKWSIEGSHGAVWQPYVRANLWRDFNAQATTTFANDPVPLNVQATRLEFAGGVTAKIKDRLNLYGQLGYQFAVSGNSNVRRSGVKGDLGVRYVW</sequence>
<evidence type="ECO:0000313" key="5">
    <source>
        <dbReference type="Proteomes" id="UP000179860"/>
    </source>
</evidence>
<dbReference type="InterPro" id="IPR036709">
    <property type="entry name" value="Autotransporte_beta_dom_sf"/>
</dbReference>
<dbReference type="InterPro" id="IPR013425">
    <property type="entry name" value="Autotrns_rpt"/>
</dbReference>
<dbReference type="OrthoDB" id="8613300at2"/>